<keyword evidence="1" id="KW-0472">Membrane</keyword>
<protein>
    <submittedName>
        <fullName evidence="2">Integral membrane protein putative transporter</fullName>
    </submittedName>
</protein>
<dbReference type="PANTHER" id="PTHR37814">
    <property type="entry name" value="CONSERVED MEMBRANE PROTEIN"/>
    <property type="match status" value="1"/>
</dbReference>
<accession>A0ABN3ZGD2</accession>
<name>A0ABN3ZGD2_BACA1</name>
<feature type="transmembrane region" description="Helical" evidence="1">
    <location>
        <begin position="173"/>
        <end position="194"/>
    </location>
</feature>
<dbReference type="InterPro" id="IPR038728">
    <property type="entry name" value="YkvI-like"/>
</dbReference>
<feature type="transmembrane region" description="Helical" evidence="1">
    <location>
        <begin position="80"/>
        <end position="103"/>
    </location>
</feature>
<organism evidence="2 3">
    <name type="scientific">Bacillus atrophaeus (strain 1942)</name>
    <dbReference type="NCBI Taxonomy" id="720555"/>
    <lineage>
        <taxon>Bacteria</taxon>
        <taxon>Bacillati</taxon>
        <taxon>Bacillota</taxon>
        <taxon>Bacilli</taxon>
        <taxon>Bacillales</taxon>
        <taxon>Bacillaceae</taxon>
        <taxon>Bacillus</taxon>
    </lineage>
</organism>
<evidence type="ECO:0000313" key="2">
    <source>
        <dbReference type="EMBL" id="ADP34627.1"/>
    </source>
</evidence>
<feature type="transmembrane region" description="Helical" evidence="1">
    <location>
        <begin position="287"/>
        <end position="305"/>
    </location>
</feature>
<feature type="transmembrane region" description="Helical" evidence="1">
    <location>
        <begin position="34"/>
        <end position="54"/>
    </location>
</feature>
<proteinExistence type="predicted"/>
<reference evidence="2 3" key="1">
    <citation type="journal article" date="2011" name="Front. Microbiol.">
        <title>Genomic signatures of strain selection and enhancement in Bacillus atrophaeus var. globigii, a historical biowarfare simulant.</title>
        <authorList>
            <person name="Gibbons H.S."/>
            <person name="Broomall S.M."/>
            <person name="McNew L.A."/>
            <person name="Daligault H."/>
            <person name="Chapman C."/>
            <person name="Bruce D."/>
            <person name="Karavis M."/>
            <person name="Krepps M."/>
            <person name="McGregor P.A."/>
            <person name="Hong C."/>
            <person name="Park K.H."/>
            <person name="Akmal A."/>
            <person name="Feldman A."/>
            <person name="Lin J.S."/>
            <person name="Chang W.E."/>
            <person name="Higgs B.W."/>
            <person name="Demirev P."/>
            <person name="Lindquist J."/>
            <person name="Liem A."/>
            <person name="Fochler E."/>
            <person name="Read T.D."/>
            <person name="Tapia R."/>
            <person name="Johnson S."/>
            <person name="Bishop-Lilly K.A."/>
            <person name="Detter C."/>
            <person name="Han C."/>
            <person name="Sozhamannan S."/>
            <person name="Rosenzweig C.N."/>
            <person name="Skowronski E.W."/>
        </authorList>
    </citation>
    <scope>NUCLEOTIDE SEQUENCE [LARGE SCALE GENOMIC DNA]</scope>
    <source>
        <strain evidence="2 3">1942</strain>
    </source>
</reference>
<dbReference type="EMBL" id="CP002207">
    <property type="protein sequence ID" value="ADP34627.1"/>
    <property type="molecule type" value="Genomic_DNA"/>
</dbReference>
<feature type="transmembrane region" description="Helical" evidence="1">
    <location>
        <begin position="249"/>
        <end position="275"/>
    </location>
</feature>
<gene>
    <name evidence="2" type="ordered locus">BATR1942_18550</name>
</gene>
<keyword evidence="3" id="KW-1185">Reference proteome</keyword>
<evidence type="ECO:0000313" key="3">
    <source>
        <dbReference type="Proteomes" id="UP000006867"/>
    </source>
</evidence>
<feature type="transmembrane region" description="Helical" evidence="1">
    <location>
        <begin position="206"/>
        <end position="223"/>
    </location>
</feature>
<evidence type="ECO:0000256" key="1">
    <source>
        <dbReference type="SAM" id="Phobius"/>
    </source>
</evidence>
<feature type="transmembrane region" description="Helical" evidence="1">
    <location>
        <begin position="109"/>
        <end position="128"/>
    </location>
</feature>
<dbReference type="PANTHER" id="PTHR37814:SF1">
    <property type="entry name" value="MEMBRANE PROTEIN"/>
    <property type="match status" value="1"/>
</dbReference>
<keyword evidence="1" id="KW-1133">Transmembrane helix</keyword>
<dbReference type="Proteomes" id="UP000006867">
    <property type="component" value="Chromosome"/>
</dbReference>
<keyword evidence="1" id="KW-0812">Transmembrane</keyword>
<sequence>MWKAGMRWMLLILGSLIGAGYASGQEIWQFFGVESGLAIFLFTVMFSLSAYVVMKISYKVQSTHFLPVLEHLMGPLLAKIYDVLIVFYLFSTTTVMIAGGGVTLQMYKLPFWAGVALLCGVTVCLFFWDINGILSVNTVLIPILVAGLLYALFSFQTTHHHTWTIDLTRQYNWPASITFTSLNILSVVAILSSVGKDMKGLGEAKIASVASGLIFGVISFVYNETLVELAGSLSQYEIPLFAVLEGAPYPLFLCMTAVLCLAIYTTTVAGVFGLSSRLLAFVRLPRWMVVFLLLAAMVPFTSFGFSDLIAFLYPIYGLLNLYLLVCLLLYPILSKWKKYKIILKK</sequence>
<feature type="transmembrane region" description="Helical" evidence="1">
    <location>
        <begin position="135"/>
        <end position="153"/>
    </location>
</feature>
<feature type="transmembrane region" description="Helical" evidence="1">
    <location>
        <begin position="311"/>
        <end position="333"/>
    </location>
</feature>